<dbReference type="InterPro" id="IPR011004">
    <property type="entry name" value="Trimer_LpxA-like_sf"/>
</dbReference>
<keyword evidence="4 7" id="KW-0677">Repeat</keyword>
<dbReference type="HAMAP" id="MF_00523">
    <property type="entry name" value="LpxD"/>
    <property type="match status" value="1"/>
</dbReference>
<dbReference type="InterPro" id="IPR020573">
    <property type="entry name" value="UDP_GlcNAc_AcTrfase_non-rep"/>
</dbReference>
<evidence type="ECO:0000313" key="9">
    <source>
        <dbReference type="EMBL" id="EES88897.1"/>
    </source>
</evidence>
<evidence type="ECO:0000256" key="1">
    <source>
        <dbReference type="ARBA" id="ARBA00022516"/>
    </source>
</evidence>
<keyword evidence="6 7" id="KW-0012">Acyltransferase</keyword>
<gene>
    <name evidence="7 9" type="primary">lpxD</name>
    <name evidence="9" type="ORF">HCAN_0176</name>
</gene>
<dbReference type="HOGENOM" id="CLU_049865_0_0_7"/>
<organism evidence="9 10">
    <name type="scientific">Helicobacter canadensis MIT 98-5491</name>
    <dbReference type="NCBI Taxonomy" id="537970"/>
    <lineage>
        <taxon>Bacteria</taxon>
        <taxon>Pseudomonadati</taxon>
        <taxon>Campylobacterota</taxon>
        <taxon>Epsilonproteobacteria</taxon>
        <taxon>Campylobacterales</taxon>
        <taxon>Helicobacteraceae</taxon>
        <taxon>Helicobacter</taxon>
    </lineage>
</organism>
<dbReference type="Pfam" id="PF04613">
    <property type="entry name" value="LpxD"/>
    <property type="match status" value="1"/>
</dbReference>
<evidence type="ECO:0000256" key="6">
    <source>
        <dbReference type="ARBA" id="ARBA00023315"/>
    </source>
</evidence>
<dbReference type="Gene3D" id="2.160.10.10">
    <property type="entry name" value="Hexapeptide repeat proteins"/>
    <property type="match status" value="1"/>
</dbReference>
<feature type="domain" description="UDP-3-O-[3-hydroxymyristoyl] glucosamine N-acyltransferase non-repeat region" evidence="8">
    <location>
        <begin position="41"/>
        <end position="106"/>
    </location>
</feature>
<dbReference type="PANTHER" id="PTHR43378:SF2">
    <property type="entry name" value="UDP-3-O-ACYLGLUCOSAMINE N-ACYLTRANSFERASE 1, MITOCHONDRIAL-RELATED"/>
    <property type="match status" value="1"/>
</dbReference>
<keyword evidence="5 7" id="KW-0443">Lipid metabolism</keyword>
<dbReference type="InterPro" id="IPR007691">
    <property type="entry name" value="LpxD"/>
</dbReference>
<feature type="active site" description="Proton acceptor" evidence="7">
    <location>
        <position position="249"/>
    </location>
</feature>
<comment type="catalytic activity">
    <reaction evidence="7">
        <text>a UDP-3-O-[(3R)-3-hydroxyacyl]-alpha-D-glucosamine + a (3R)-hydroxyacyl-[ACP] = a UDP-2-N,3-O-bis[(3R)-3-hydroxyacyl]-alpha-D-glucosamine + holo-[ACP] + H(+)</text>
        <dbReference type="Rhea" id="RHEA:53836"/>
        <dbReference type="Rhea" id="RHEA-COMP:9685"/>
        <dbReference type="Rhea" id="RHEA-COMP:9945"/>
        <dbReference type="ChEBI" id="CHEBI:15378"/>
        <dbReference type="ChEBI" id="CHEBI:64479"/>
        <dbReference type="ChEBI" id="CHEBI:78827"/>
        <dbReference type="ChEBI" id="CHEBI:137740"/>
        <dbReference type="ChEBI" id="CHEBI:137748"/>
        <dbReference type="EC" id="2.3.1.191"/>
    </reaction>
</comment>
<reference evidence="9 10" key="1">
    <citation type="journal article" date="2009" name="J. Bacteriol.">
        <title>Genome sequence of the emerging pathogen Helicobacter canadensis.</title>
        <authorList>
            <person name="Loman N.J."/>
            <person name="Snyder L.A."/>
            <person name="Linton J.D."/>
            <person name="Langdon R."/>
            <person name="Lawson A.J."/>
            <person name="Weinstock G.M."/>
            <person name="Wren B.W."/>
            <person name="Pallen M.J."/>
        </authorList>
    </citation>
    <scope>NUCLEOTIDE SEQUENCE [LARGE SCALE GENOMIC DNA]</scope>
    <source>
        <strain evidence="9 10">MIT 98-5491</strain>
    </source>
</reference>
<dbReference type="Proteomes" id="UP000007032">
    <property type="component" value="Chromosome"/>
</dbReference>
<dbReference type="AlphaFoldDB" id="C5ZVK0"/>
<evidence type="ECO:0000256" key="4">
    <source>
        <dbReference type="ARBA" id="ARBA00022737"/>
    </source>
</evidence>
<dbReference type="InterPro" id="IPR001451">
    <property type="entry name" value="Hexapep"/>
</dbReference>
<evidence type="ECO:0000256" key="5">
    <source>
        <dbReference type="ARBA" id="ARBA00023098"/>
    </source>
</evidence>
<dbReference type="GO" id="GO:0009245">
    <property type="term" value="P:lipid A biosynthetic process"/>
    <property type="evidence" value="ECO:0007669"/>
    <property type="project" value="UniProtKB-UniRule"/>
</dbReference>
<dbReference type="NCBIfam" id="TIGR01853">
    <property type="entry name" value="lipid_A_lpxD"/>
    <property type="match status" value="1"/>
</dbReference>
<name>C5ZVK0_9HELI</name>
<comment type="function">
    <text evidence="7">Catalyzes the N-acylation of UDP-3-O-acylglucosamine using 3-hydroxyacyl-ACP as the acyl donor. Is involved in the biosynthesis of lipid A, a phosphorylated glycolipid that anchors the lipopolysaccharide to the outer membrane of the cell.</text>
</comment>
<dbReference type="PANTHER" id="PTHR43378">
    <property type="entry name" value="UDP-3-O-ACYLGLUCOSAMINE N-ACYLTRANSFERASE"/>
    <property type="match status" value="1"/>
</dbReference>
<proteinExistence type="inferred from homology"/>
<comment type="subunit">
    <text evidence="7">Homotrimer.</text>
</comment>
<dbReference type="RefSeq" id="WP_006655987.1">
    <property type="nucleotide sequence ID" value="NZ_CM000776.2"/>
</dbReference>
<dbReference type="GO" id="GO:0016020">
    <property type="term" value="C:membrane"/>
    <property type="evidence" value="ECO:0007669"/>
    <property type="project" value="GOC"/>
</dbReference>
<dbReference type="Pfam" id="PF00132">
    <property type="entry name" value="Hexapep"/>
    <property type="match status" value="2"/>
</dbReference>
<dbReference type="GO" id="GO:0016410">
    <property type="term" value="F:N-acyltransferase activity"/>
    <property type="evidence" value="ECO:0007669"/>
    <property type="project" value="InterPro"/>
</dbReference>
<comment type="similarity">
    <text evidence="7">Belongs to the transferase hexapeptide repeat family. LpxD subfamily.</text>
</comment>
<keyword evidence="10" id="KW-1185">Reference proteome</keyword>
<keyword evidence="3 7" id="KW-0808">Transferase</keyword>
<dbReference type="GO" id="GO:0103118">
    <property type="term" value="F:UDP-3-O-[(3R)-3-hydroxyacyl]-glucosamine N-acyltransferase activity"/>
    <property type="evidence" value="ECO:0007669"/>
    <property type="project" value="UniProtKB-EC"/>
</dbReference>
<comment type="pathway">
    <text evidence="7">Bacterial outer membrane biogenesis; LPS lipid A biosynthesis.</text>
</comment>
<dbReference type="EMBL" id="CM000776">
    <property type="protein sequence ID" value="EES88897.1"/>
    <property type="molecule type" value="Genomic_DNA"/>
</dbReference>
<dbReference type="OrthoDB" id="9784739at2"/>
<evidence type="ECO:0000256" key="7">
    <source>
        <dbReference type="HAMAP-Rule" id="MF_00523"/>
    </source>
</evidence>
<dbReference type="UniPathway" id="UPA00973"/>
<evidence type="ECO:0000313" key="10">
    <source>
        <dbReference type="Proteomes" id="UP000007032"/>
    </source>
</evidence>
<evidence type="ECO:0000259" key="8">
    <source>
        <dbReference type="Pfam" id="PF04613"/>
    </source>
</evidence>
<protein>
    <recommendedName>
        <fullName evidence="7">UDP-3-O-acylglucosamine N-acyltransferase</fullName>
        <ecNumber evidence="7">2.3.1.191</ecNumber>
    </recommendedName>
</protein>
<dbReference type="Gene3D" id="3.40.1390.10">
    <property type="entry name" value="MurE/MurF, N-terminal domain"/>
    <property type="match status" value="1"/>
</dbReference>
<dbReference type="NCBIfam" id="NF002060">
    <property type="entry name" value="PRK00892.1"/>
    <property type="match status" value="1"/>
</dbReference>
<accession>C5ZVK0</accession>
<keyword evidence="1 7" id="KW-0444">Lipid biosynthesis</keyword>
<evidence type="ECO:0000256" key="2">
    <source>
        <dbReference type="ARBA" id="ARBA00022556"/>
    </source>
</evidence>
<dbReference type="EC" id="2.3.1.191" evidence="7"/>
<dbReference type="STRING" id="537970.HCAN_0176"/>
<keyword evidence="2 7" id="KW-0441">Lipid A biosynthesis</keyword>
<sequence>MLLNQIVSFLKEKEVLGEILQWNEENKDWIEHSSFFDSEAITHIESPLKATCDSLTFLEKEKYLADIEKTKAKVILTRKAYVKNLPKTSLAFVSENPYLAMAYLTKFFAKPLFSSKIPPKIAPNATIAHNATIGNGSEIDENSVVMAGVVIGENVKIGKNCILYPNVCIYNDCEIGDNVSIHANSVIGSDGFGYAHTKDGQHIKIHHNGKVVLESEVEIGSNTSIDRAVFGQTRICKGTKIDNLVQIGHNCEIGEHSIIVSQAGISGSTTTGRNVVLGGQSGSAGHLHIGEFTQIGAKAAIAKSVPAFGKFSGHPLLPIQDWLKLQALFKKMLKKESQKD</sequence>
<evidence type="ECO:0000256" key="3">
    <source>
        <dbReference type="ARBA" id="ARBA00022679"/>
    </source>
</evidence>
<dbReference type="CDD" id="cd03352">
    <property type="entry name" value="LbH_LpxD"/>
    <property type="match status" value="1"/>
</dbReference>
<dbReference type="SUPFAM" id="SSF51161">
    <property type="entry name" value="Trimeric LpxA-like enzymes"/>
    <property type="match status" value="1"/>
</dbReference>
<dbReference type="eggNOG" id="COG1044">
    <property type="taxonomic scope" value="Bacteria"/>
</dbReference>